<proteinExistence type="predicted"/>
<dbReference type="EMBL" id="JNBR01002418">
    <property type="protein sequence ID" value="OQR82807.1"/>
    <property type="molecule type" value="Genomic_DNA"/>
</dbReference>
<evidence type="ECO:0000313" key="3">
    <source>
        <dbReference type="Proteomes" id="UP000243579"/>
    </source>
</evidence>
<organism evidence="2 3">
    <name type="scientific">Achlya hypogyna</name>
    <name type="common">Oomycete</name>
    <name type="synonym">Protoachlya hypogyna</name>
    <dbReference type="NCBI Taxonomy" id="1202772"/>
    <lineage>
        <taxon>Eukaryota</taxon>
        <taxon>Sar</taxon>
        <taxon>Stramenopiles</taxon>
        <taxon>Oomycota</taxon>
        <taxon>Saprolegniomycetes</taxon>
        <taxon>Saprolegniales</taxon>
        <taxon>Achlyaceae</taxon>
        <taxon>Achlya</taxon>
    </lineage>
</organism>
<evidence type="ECO:0000256" key="1">
    <source>
        <dbReference type="SAM" id="MobiDB-lite"/>
    </source>
</evidence>
<feature type="compositionally biased region" description="Polar residues" evidence="1">
    <location>
        <begin position="193"/>
        <end position="202"/>
    </location>
</feature>
<evidence type="ECO:0008006" key="4">
    <source>
        <dbReference type="Google" id="ProtNLM"/>
    </source>
</evidence>
<comment type="caution">
    <text evidence="2">The sequence shown here is derived from an EMBL/GenBank/DDBJ whole genome shotgun (WGS) entry which is preliminary data.</text>
</comment>
<accession>A0A1V9YAR1</accession>
<dbReference type="OrthoDB" id="77218at2759"/>
<gene>
    <name evidence="2" type="ORF">ACHHYP_15511</name>
</gene>
<protein>
    <recommendedName>
        <fullName evidence="4">EF-hand domain-containing protein</fullName>
    </recommendedName>
</protein>
<feature type="region of interest" description="Disordered" evidence="1">
    <location>
        <begin position="161"/>
        <end position="202"/>
    </location>
</feature>
<evidence type="ECO:0000313" key="2">
    <source>
        <dbReference type="EMBL" id="OQR82807.1"/>
    </source>
</evidence>
<dbReference type="AlphaFoldDB" id="A0A1V9YAR1"/>
<name>A0A1V9YAR1_ACHHY</name>
<feature type="region of interest" description="Disordered" evidence="1">
    <location>
        <begin position="1"/>
        <end position="40"/>
    </location>
</feature>
<keyword evidence="3" id="KW-1185">Reference proteome</keyword>
<dbReference type="Proteomes" id="UP000243579">
    <property type="component" value="Unassembled WGS sequence"/>
</dbReference>
<sequence>MRPTRTPRRGVPNERTLRATTPRGRPSELPHAATPRPDPEIEVILPKLRPLGPGDRKKTQPCLSARLVPRLQVAMDSFEKSRSHKDHKSAIVTKERLRQCFSEAPVDEDVPSSDIDMLFLCLDTDRAGALPKSQVTITMMMVCGQVVSHLQHLKDRHTKLTAPPVHTGKKQCTGHRPVSSVYERPTFQPPVPSKQSARSLAW</sequence>
<reference evidence="2 3" key="1">
    <citation type="journal article" date="2014" name="Genome Biol. Evol.">
        <title>The secreted proteins of Achlya hypogyna and Thraustotheca clavata identify the ancestral oomycete secretome and reveal gene acquisitions by horizontal gene transfer.</title>
        <authorList>
            <person name="Misner I."/>
            <person name="Blouin N."/>
            <person name="Leonard G."/>
            <person name="Richards T.A."/>
            <person name="Lane C.E."/>
        </authorList>
    </citation>
    <scope>NUCLEOTIDE SEQUENCE [LARGE SCALE GENOMIC DNA]</scope>
    <source>
        <strain evidence="2 3">ATCC 48635</strain>
    </source>
</reference>